<dbReference type="InterPro" id="IPR008007">
    <property type="entry name" value="Peptidase_M42"/>
</dbReference>
<dbReference type="SUPFAM" id="SSF53187">
    <property type="entry name" value="Zn-dependent exopeptidases"/>
    <property type="match status" value="1"/>
</dbReference>
<dbReference type="Gene3D" id="3.40.630.10">
    <property type="entry name" value="Zn peptidases"/>
    <property type="match status" value="1"/>
</dbReference>
<feature type="binding site" evidence="8">
    <location>
        <position position="174"/>
    </location>
    <ligand>
        <name>Zn(2+)</name>
        <dbReference type="ChEBI" id="CHEBI:29105"/>
        <label>1</label>
    </ligand>
</feature>
<keyword evidence="2" id="KW-0031">Aminopeptidase</keyword>
<dbReference type="PANTHER" id="PTHR32481:SF6">
    <property type="entry name" value="ENDOGLUCANASE"/>
    <property type="match status" value="1"/>
</dbReference>
<proteinExistence type="inferred from homology"/>
<evidence type="ECO:0000256" key="1">
    <source>
        <dbReference type="ARBA" id="ARBA00006272"/>
    </source>
</evidence>
<dbReference type="GO" id="GO:0004177">
    <property type="term" value="F:aminopeptidase activity"/>
    <property type="evidence" value="ECO:0007669"/>
    <property type="project" value="UniProtKB-UniRule"/>
</dbReference>
<dbReference type="PANTHER" id="PTHR32481">
    <property type="entry name" value="AMINOPEPTIDASE"/>
    <property type="match status" value="1"/>
</dbReference>
<feature type="binding site" evidence="8">
    <location>
        <position position="174"/>
    </location>
    <ligand>
        <name>Zn(2+)</name>
        <dbReference type="ChEBI" id="CHEBI:29105"/>
        <label>2</label>
    </ligand>
</feature>
<keyword evidence="5" id="KW-0378">Hydrolase</keyword>
<evidence type="ECO:0000256" key="4">
    <source>
        <dbReference type="ARBA" id="ARBA00022723"/>
    </source>
</evidence>
<evidence type="ECO:0000256" key="5">
    <source>
        <dbReference type="ARBA" id="ARBA00022801"/>
    </source>
</evidence>
<feature type="binding site" evidence="8">
    <location>
        <position position="207"/>
    </location>
    <ligand>
        <name>Zn(2+)</name>
        <dbReference type="ChEBI" id="CHEBI:29105"/>
        <label>2</label>
    </ligand>
</feature>
<dbReference type="PIRSF" id="PIRSF001123">
    <property type="entry name" value="PepA_GA"/>
    <property type="match status" value="1"/>
</dbReference>
<dbReference type="EMBL" id="JACRTC010000003">
    <property type="protein sequence ID" value="MBC8570297.1"/>
    <property type="molecule type" value="Genomic_DNA"/>
</dbReference>
<evidence type="ECO:0000256" key="2">
    <source>
        <dbReference type="ARBA" id="ARBA00022438"/>
    </source>
</evidence>
<evidence type="ECO:0000256" key="3">
    <source>
        <dbReference type="ARBA" id="ARBA00022670"/>
    </source>
</evidence>
<feature type="binding site" evidence="8">
    <location>
        <position position="313"/>
    </location>
    <ligand>
        <name>Zn(2+)</name>
        <dbReference type="ChEBI" id="CHEBI:29105"/>
        <label>2</label>
    </ligand>
</feature>
<comment type="cofactor">
    <cofactor evidence="8">
        <name>a divalent metal cation</name>
        <dbReference type="ChEBI" id="CHEBI:60240"/>
    </cofactor>
    <text evidence="8">Binds 2 divalent metal cations per subunit.</text>
</comment>
<comment type="similarity">
    <text evidence="1 6">Belongs to the peptidase M42 family.</text>
</comment>
<keyword evidence="4 8" id="KW-0479">Metal-binding</keyword>
<dbReference type="GO" id="GO:0006508">
    <property type="term" value="P:proteolysis"/>
    <property type="evidence" value="ECO:0007669"/>
    <property type="project" value="UniProtKB-KW"/>
</dbReference>
<name>A0A926EEK8_9FIRM</name>
<keyword evidence="3" id="KW-0645">Protease</keyword>
<feature type="binding site" evidence="8">
    <location>
        <position position="64"/>
    </location>
    <ligand>
        <name>Zn(2+)</name>
        <dbReference type="ChEBI" id="CHEBI:29105"/>
        <label>1</label>
    </ligand>
</feature>
<evidence type="ECO:0000256" key="6">
    <source>
        <dbReference type="PIRNR" id="PIRNR001123"/>
    </source>
</evidence>
<dbReference type="GO" id="GO:0046872">
    <property type="term" value="F:metal ion binding"/>
    <property type="evidence" value="ECO:0007669"/>
    <property type="project" value="UniProtKB-UniRule"/>
</dbReference>
<accession>A0A926EEK8</accession>
<dbReference type="Gene3D" id="2.40.30.40">
    <property type="entry name" value="Peptidase M42, domain 2"/>
    <property type="match status" value="1"/>
</dbReference>
<comment type="caution">
    <text evidence="9">The sequence shown here is derived from an EMBL/GenBank/DDBJ whole genome shotgun (WGS) entry which is preliminary data.</text>
</comment>
<dbReference type="RefSeq" id="WP_262397393.1">
    <property type="nucleotide sequence ID" value="NZ_JACRTC010000003.1"/>
</dbReference>
<dbReference type="Proteomes" id="UP000660861">
    <property type="component" value="Unassembled WGS sequence"/>
</dbReference>
<dbReference type="InterPro" id="IPR051464">
    <property type="entry name" value="Peptidase_M42_aminopept"/>
</dbReference>
<protein>
    <submittedName>
        <fullName evidence="9">M20/M25/M40 family metallo-hydrolase</fullName>
    </submittedName>
</protein>
<evidence type="ECO:0000313" key="10">
    <source>
        <dbReference type="Proteomes" id="UP000660861"/>
    </source>
</evidence>
<evidence type="ECO:0000256" key="7">
    <source>
        <dbReference type="PIRSR" id="PIRSR001123-1"/>
    </source>
</evidence>
<reference evidence="9" key="1">
    <citation type="submission" date="2020-08" db="EMBL/GenBank/DDBJ databases">
        <title>Genome public.</title>
        <authorList>
            <person name="Liu C."/>
            <person name="Sun Q."/>
        </authorList>
    </citation>
    <scope>NUCLEOTIDE SEQUENCE</scope>
    <source>
        <strain evidence="9">NSJ-54</strain>
    </source>
</reference>
<dbReference type="Pfam" id="PF05343">
    <property type="entry name" value="Peptidase_M42"/>
    <property type="match status" value="1"/>
</dbReference>
<evidence type="ECO:0000256" key="8">
    <source>
        <dbReference type="PIRSR" id="PIRSR001123-2"/>
    </source>
</evidence>
<keyword evidence="10" id="KW-1185">Reference proteome</keyword>
<evidence type="ECO:0000313" key="9">
    <source>
        <dbReference type="EMBL" id="MBC8570297.1"/>
    </source>
</evidence>
<dbReference type="InterPro" id="IPR023367">
    <property type="entry name" value="Peptidase_M42_dom2"/>
</dbReference>
<dbReference type="AlphaFoldDB" id="A0A926EEK8"/>
<gene>
    <name evidence="9" type="ORF">H8709_05580</name>
</gene>
<organism evidence="9 10">
    <name type="scientific">Zongyangia hominis</name>
    <dbReference type="NCBI Taxonomy" id="2763677"/>
    <lineage>
        <taxon>Bacteria</taxon>
        <taxon>Bacillati</taxon>
        <taxon>Bacillota</taxon>
        <taxon>Clostridia</taxon>
        <taxon>Eubacteriales</taxon>
        <taxon>Oscillospiraceae</taxon>
        <taxon>Zongyangia</taxon>
    </lineage>
</organism>
<feature type="binding site" evidence="8">
    <location>
        <position position="229"/>
    </location>
    <ligand>
        <name>Zn(2+)</name>
        <dbReference type="ChEBI" id="CHEBI:29105"/>
        <label>1</label>
    </ligand>
</feature>
<dbReference type="SUPFAM" id="SSF101821">
    <property type="entry name" value="Aminopeptidase/glucanase lid domain"/>
    <property type="match status" value="1"/>
</dbReference>
<feature type="active site" description="Proton acceptor" evidence="7">
    <location>
        <position position="206"/>
    </location>
</feature>
<sequence length="347" mass="36638">MDGKKLALTLAQCYGVSGDEQSAAHVAASYLKGWGEVRSDALGNLICTLRAPKDGGPHMMLCAHMDEIGMIVTHILPDGFLRVAAVGGVDRRTLLASPVKVLGREKLDGVVCSIPPHLQRGDDAKKIPPMEEIAVDVGLSFEQAKEKISLGDRVVVCHSGAAMGEHCISSKALDNRAGCAAVIRAAELLKDEELTCGLSVVLSTREELACNGAKTGAFGLCPTHAIAVDVSFALTDDAPKEKCGELGKGPMIGVSPVLSREMSDGLIRCAKDRGLPYQLEVMAGPTSTDADVITLTGSGVRCGLLSIPLRYMHTPAELVDVRDIESCAALMAEYIIDRFGGTEREAD</sequence>